<keyword evidence="5" id="KW-0130">Cell adhesion</keyword>
<dbReference type="PANTHER" id="PTHR22650:SF4">
    <property type="entry name" value="LEUCINE-RICH REPEAT AND TRANSMEMBRANE DOMAIN-CONTAINING PROTEIN 2-LIKE"/>
    <property type="match status" value="1"/>
</dbReference>
<evidence type="ECO:0000256" key="6">
    <source>
        <dbReference type="ARBA" id="ARBA00022989"/>
    </source>
</evidence>
<dbReference type="Gene3D" id="3.80.10.10">
    <property type="entry name" value="Ribonuclease Inhibitor"/>
    <property type="match status" value="1"/>
</dbReference>
<evidence type="ECO:0000256" key="2">
    <source>
        <dbReference type="ARBA" id="ARBA00022614"/>
    </source>
</evidence>
<dbReference type="SMART" id="SM00082">
    <property type="entry name" value="LRRCT"/>
    <property type="match status" value="1"/>
</dbReference>
<keyword evidence="7" id="KW-0472">Membrane</keyword>
<keyword evidence="6" id="KW-1133">Transmembrane helix</keyword>
<dbReference type="OMA" id="RETRCET"/>
<keyword evidence="8" id="KW-1015">Disulfide bond</keyword>
<evidence type="ECO:0000313" key="10">
    <source>
        <dbReference type="EMBL" id="KFM79776.1"/>
    </source>
</evidence>
<dbReference type="InterPro" id="IPR000483">
    <property type="entry name" value="Cys-rich_flank_reg_C"/>
</dbReference>
<evidence type="ECO:0000259" key="9">
    <source>
        <dbReference type="SMART" id="SM00082"/>
    </source>
</evidence>
<keyword evidence="4" id="KW-0732">Signal</keyword>
<dbReference type="InterPro" id="IPR032675">
    <property type="entry name" value="LRR_dom_sf"/>
</dbReference>
<feature type="non-terminal residue" evidence="10">
    <location>
        <position position="118"/>
    </location>
</feature>
<organism evidence="10 11">
    <name type="scientific">Stegodyphus mimosarum</name>
    <name type="common">African social velvet spider</name>
    <dbReference type="NCBI Taxonomy" id="407821"/>
    <lineage>
        <taxon>Eukaryota</taxon>
        <taxon>Metazoa</taxon>
        <taxon>Ecdysozoa</taxon>
        <taxon>Arthropoda</taxon>
        <taxon>Chelicerata</taxon>
        <taxon>Arachnida</taxon>
        <taxon>Araneae</taxon>
        <taxon>Araneomorphae</taxon>
        <taxon>Entelegynae</taxon>
        <taxon>Eresoidea</taxon>
        <taxon>Eresidae</taxon>
        <taxon>Stegodyphus</taxon>
    </lineage>
</organism>
<evidence type="ECO:0000256" key="3">
    <source>
        <dbReference type="ARBA" id="ARBA00022692"/>
    </source>
</evidence>
<keyword evidence="3" id="KW-0812">Transmembrane</keyword>
<evidence type="ECO:0000256" key="4">
    <source>
        <dbReference type="ARBA" id="ARBA00022729"/>
    </source>
</evidence>
<evidence type="ECO:0000313" key="11">
    <source>
        <dbReference type="Proteomes" id="UP000054359"/>
    </source>
</evidence>
<evidence type="ECO:0000256" key="8">
    <source>
        <dbReference type="ARBA" id="ARBA00023157"/>
    </source>
</evidence>
<name>A0A087UQY7_STEMI</name>
<evidence type="ECO:0000256" key="7">
    <source>
        <dbReference type="ARBA" id="ARBA00023136"/>
    </source>
</evidence>
<evidence type="ECO:0000256" key="5">
    <source>
        <dbReference type="ARBA" id="ARBA00022889"/>
    </source>
</evidence>
<dbReference type="Pfam" id="PF01463">
    <property type="entry name" value="LRRCT"/>
    <property type="match status" value="1"/>
</dbReference>
<dbReference type="Proteomes" id="UP000054359">
    <property type="component" value="Unassembled WGS sequence"/>
</dbReference>
<accession>A0A087UQY7</accession>
<dbReference type="OrthoDB" id="6433672at2759"/>
<feature type="domain" description="LRRCT" evidence="9">
    <location>
        <begin position="39"/>
        <end position="92"/>
    </location>
</feature>
<reference evidence="10 11" key="1">
    <citation type="submission" date="2013-11" db="EMBL/GenBank/DDBJ databases">
        <title>Genome sequencing of Stegodyphus mimosarum.</title>
        <authorList>
            <person name="Bechsgaard J."/>
        </authorList>
    </citation>
    <scope>NUCLEOTIDE SEQUENCE [LARGE SCALE GENOMIC DNA]</scope>
</reference>
<gene>
    <name evidence="10" type="ORF">X975_03250</name>
</gene>
<keyword evidence="11" id="KW-1185">Reference proteome</keyword>
<dbReference type="AlphaFoldDB" id="A0A087UQY7"/>
<proteinExistence type="predicted"/>
<dbReference type="STRING" id="407821.A0A087UQY7"/>
<dbReference type="PANTHER" id="PTHR22650">
    <property type="entry name" value="GLYCOPROTEIN IB BETA"/>
    <property type="match status" value="1"/>
</dbReference>
<keyword evidence="2" id="KW-0433">Leucine-rich repeat</keyword>
<evidence type="ECO:0000256" key="1">
    <source>
        <dbReference type="ARBA" id="ARBA00004167"/>
    </source>
</evidence>
<comment type="subcellular location">
    <subcellularLocation>
        <location evidence="1">Membrane</location>
        <topology evidence="1">Single-pass membrane protein</topology>
    </subcellularLocation>
</comment>
<dbReference type="InterPro" id="IPR052313">
    <property type="entry name" value="GPIb-IX-V_Complex"/>
</dbReference>
<protein>
    <submittedName>
        <fullName evidence="10">Leucine-rich repeat-containing protein 4B</fullName>
    </submittedName>
</protein>
<dbReference type="EMBL" id="KK121132">
    <property type="protein sequence ID" value="KFM79776.1"/>
    <property type="molecule type" value="Genomic_DNA"/>
</dbReference>
<dbReference type="SUPFAM" id="SSF52058">
    <property type="entry name" value="L domain-like"/>
    <property type="match status" value="1"/>
</dbReference>
<sequence length="118" mass="13729">MDLISLEWLYLQSNQLTSAPYETYRSVLNTLQILDLHENPFHCNCQILWFKDWMKDVKSSVVNMPRETRCETPPHLKGKAIAYVTNKDLGCLDGDTSSSDVVSIKTIYIFFLLIVLWR</sequence>